<gene>
    <name evidence="3" type="ORF">SAMN05192530_10565</name>
</gene>
<organism evidence="3 4">
    <name type="scientific">Aureimonas jatrophae</name>
    <dbReference type="NCBI Taxonomy" id="1166073"/>
    <lineage>
        <taxon>Bacteria</taxon>
        <taxon>Pseudomonadati</taxon>
        <taxon>Pseudomonadota</taxon>
        <taxon>Alphaproteobacteria</taxon>
        <taxon>Hyphomicrobiales</taxon>
        <taxon>Aurantimonadaceae</taxon>
        <taxon>Aureimonas</taxon>
    </lineage>
</organism>
<evidence type="ECO:0000256" key="2">
    <source>
        <dbReference type="SAM" id="Phobius"/>
    </source>
</evidence>
<dbReference type="AlphaFoldDB" id="A0A1H0ID69"/>
<keyword evidence="4" id="KW-1185">Reference proteome</keyword>
<dbReference type="EMBL" id="FNIT01000005">
    <property type="protein sequence ID" value="SDO29021.1"/>
    <property type="molecule type" value="Genomic_DNA"/>
</dbReference>
<evidence type="ECO:0000313" key="4">
    <source>
        <dbReference type="Proteomes" id="UP000198793"/>
    </source>
</evidence>
<evidence type="ECO:0000256" key="1">
    <source>
        <dbReference type="SAM" id="MobiDB-lite"/>
    </source>
</evidence>
<feature type="region of interest" description="Disordered" evidence="1">
    <location>
        <begin position="27"/>
        <end position="52"/>
    </location>
</feature>
<dbReference type="STRING" id="1166073.SAMN05192530_10565"/>
<feature type="transmembrane region" description="Helical" evidence="2">
    <location>
        <begin position="75"/>
        <end position="97"/>
    </location>
</feature>
<dbReference type="Proteomes" id="UP000198793">
    <property type="component" value="Unassembled WGS sequence"/>
</dbReference>
<name>A0A1H0ID69_9HYPH</name>
<dbReference type="OrthoDB" id="9846998at2"/>
<proteinExistence type="predicted"/>
<protein>
    <submittedName>
        <fullName evidence="3">Uncharacterized protein</fullName>
    </submittedName>
</protein>
<keyword evidence="2" id="KW-0812">Transmembrane</keyword>
<evidence type="ECO:0000313" key="3">
    <source>
        <dbReference type="EMBL" id="SDO29021.1"/>
    </source>
</evidence>
<accession>A0A1H0ID69</accession>
<keyword evidence="2" id="KW-1133">Transmembrane helix</keyword>
<reference evidence="3 4" key="1">
    <citation type="submission" date="2016-10" db="EMBL/GenBank/DDBJ databases">
        <authorList>
            <person name="de Groot N.N."/>
        </authorList>
    </citation>
    <scope>NUCLEOTIDE SEQUENCE [LARGE SCALE GENOMIC DNA]</scope>
    <source>
        <strain evidence="4">L7-484,KACC 16230,DSM 25025</strain>
    </source>
</reference>
<dbReference type="RefSeq" id="WP_090673497.1">
    <property type="nucleotide sequence ID" value="NZ_FNIT01000005.1"/>
</dbReference>
<sequence>MVSNARRAAHSHRPVLTIEGEARLISRRPLPRREPFVPPFETASGGTPTPEWGAAIHAAERAERERRSRRRTQRLWTGLGLQTSVAVGALAALLSVASHSSPVEASYDPITAIIQEDALR</sequence>
<keyword evidence="2" id="KW-0472">Membrane</keyword>